<dbReference type="PANTHER" id="PTHR10773:SF19">
    <property type="match status" value="1"/>
</dbReference>
<name>A0A9N9R553_9NEOP</name>
<evidence type="ECO:0000256" key="1">
    <source>
        <dbReference type="SAM" id="Coils"/>
    </source>
</evidence>
<accession>A0A9N9R553</accession>
<proteinExistence type="predicted"/>
<sequence>MYERALQRITELEQELSIANSQITEYEEAQSLNTRSLFEELMATPGAPSTQFAIRSDSVVLHHHTQSTKKIKRYMDYYPKVVPKNKARKKAANPENWKQNRAKKQRVHTVIRKHFETGECPRENRGGDHKSHKFIEKRKGIRDFIQSLNCSEPHYCRGSSSARLYLPADLNINKIYKMYKERGIQPISTKALFRKVFNTEFNLGFGSPKTDICSTCLQLQEKIKVQTDIAKKNKLITLKRVHTLRAKAFYDVLKSKNEGIVTFSFDCQKNQPLPKLPDQSTYYSRQFYVYNLTIVQGSSKDKLTKENVFSYVWGEEEYSKDSNTVASAVYHRLNATDLTNIHTVRLISDGCAGQNKNTIIVGMCCKWLLLNPSVKKIEVYFPITGHSYLPSDRVFGHIEREIKRKDVIIRPQEYHDIIANHGTVILMGKSDCKVLNWKAAVDQVVKPPGQWHFKFMESKRIIIKRCRTDTNNALVQGEAFYKSNMGAIRNVCRRGKNIMMISPNEMLLGVPVKSEKINDVSTLLSKHYGSDWKEINDLSFYRNIIYQPNININNAESEESYCECRVENPALIV</sequence>
<dbReference type="OrthoDB" id="6779410at2759"/>
<evidence type="ECO:0000313" key="5">
    <source>
        <dbReference type="Proteomes" id="UP001153714"/>
    </source>
</evidence>
<keyword evidence="5" id="KW-1185">Reference proteome</keyword>
<feature type="domain" description="DUF7869" evidence="3">
    <location>
        <begin position="306"/>
        <end position="442"/>
    </location>
</feature>
<protein>
    <recommendedName>
        <fullName evidence="3">DUF7869 domain-containing protein</fullName>
    </recommendedName>
</protein>
<dbReference type="PANTHER" id="PTHR10773">
    <property type="entry name" value="DNA-DIRECTED RNA POLYMERASES I, II, AND III SUBUNIT RPABC2"/>
    <property type="match status" value="1"/>
</dbReference>
<feature type="coiled-coil region" evidence="1">
    <location>
        <begin position="2"/>
        <end position="29"/>
    </location>
</feature>
<evidence type="ECO:0000313" key="4">
    <source>
        <dbReference type="EMBL" id="CAG9789737.1"/>
    </source>
</evidence>
<dbReference type="Proteomes" id="UP001153714">
    <property type="component" value="Chromosome 20"/>
</dbReference>
<dbReference type="AlphaFoldDB" id="A0A9N9R553"/>
<organism evidence="4 5">
    <name type="scientific">Diatraea saccharalis</name>
    <name type="common">sugarcane borer</name>
    <dbReference type="NCBI Taxonomy" id="40085"/>
    <lineage>
        <taxon>Eukaryota</taxon>
        <taxon>Metazoa</taxon>
        <taxon>Ecdysozoa</taxon>
        <taxon>Arthropoda</taxon>
        <taxon>Hexapoda</taxon>
        <taxon>Insecta</taxon>
        <taxon>Pterygota</taxon>
        <taxon>Neoptera</taxon>
        <taxon>Endopterygota</taxon>
        <taxon>Lepidoptera</taxon>
        <taxon>Glossata</taxon>
        <taxon>Ditrysia</taxon>
        <taxon>Pyraloidea</taxon>
        <taxon>Crambidae</taxon>
        <taxon>Crambinae</taxon>
        <taxon>Diatraea</taxon>
    </lineage>
</organism>
<keyword evidence="1" id="KW-0175">Coiled coil</keyword>
<reference evidence="4" key="2">
    <citation type="submission" date="2022-10" db="EMBL/GenBank/DDBJ databases">
        <authorList>
            <consortium name="ENA_rothamsted_submissions"/>
            <consortium name="culmorum"/>
            <person name="King R."/>
        </authorList>
    </citation>
    <scope>NUCLEOTIDE SEQUENCE</scope>
</reference>
<dbReference type="InterPro" id="IPR057191">
    <property type="entry name" value="DUF7869"/>
</dbReference>
<reference evidence="4" key="1">
    <citation type="submission" date="2021-12" db="EMBL/GenBank/DDBJ databases">
        <authorList>
            <person name="King R."/>
        </authorList>
    </citation>
    <scope>NUCLEOTIDE SEQUENCE</scope>
</reference>
<evidence type="ECO:0000259" key="3">
    <source>
        <dbReference type="Pfam" id="PF25273"/>
    </source>
</evidence>
<evidence type="ECO:0000256" key="2">
    <source>
        <dbReference type="SAM" id="MobiDB-lite"/>
    </source>
</evidence>
<dbReference type="EMBL" id="OU893351">
    <property type="protein sequence ID" value="CAG9789737.1"/>
    <property type="molecule type" value="Genomic_DNA"/>
</dbReference>
<dbReference type="Pfam" id="PF25273">
    <property type="entry name" value="DUF7869"/>
    <property type="match status" value="1"/>
</dbReference>
<gene>
    <name evidence="4" type="ORF">DIATSA_LOCUS7444</name>
</gene>
<feature type="region of interest" description="Disordered" evidence="2">
    <location>
        <begin position="86"/>
        <end position="105"/>
    </location>
</feature>